<dbReference type="InterPro" id="IPR004095">
    <property type="entry name" value="TGS"/>
</dbReference>
<name>A0A850H215_9SPHN</name>
<dbReference type="RefSeq" id="WP_176266912.1">
    <property type="nucleotide sequence ID" value="NZ_JABWGV010000002.1"/>
</dbReference>
<feature type="binding site" evidence="13">
    <location>
        <position position="413"/>
    </location>
    <ligand>
        <name>Zn(2+)</name>
        <dbReference type="ChEBI" id="CHEBI:29105"/>
        <note>catalytic</note>
    </ligand>
</feature>
<dbReference type="InterPro" id="IPR036621">
    <property type="entry name" value="Anticodon-bd_dom_sf"/>
</dbReference>
<keyword evidence="7 13" id="KW-0862">Zinc</keyword>
<comment type="similarity">
    <text evidence="1 13">Belongs to the class-II aminoacyl-tRNA synthetase family.</text>
</comment>
<reference evidence="16 17" key="1">
    <citation type="submission" date="2020-06" db="EMBL/GenBank/DDBJ databases">
        <title>Altererythrobacter sp. HHU K3-1.</title>
        <authorList>
            <person name="Zhang D."/>
            <person name="Xue H."/>
        </authorList>
    </citation>
    <scope>NUCLEOTIDE SEQUENCE [LARGE SCALE GENOMIC DNA]</scope>
    <source>
        <strain evidence="16 17">HHU K3-1</strain>
    </source>
</reference>
<evidence type="ECO:0000256" key="13">
    <source>
        <dbReference type="HAMAP-Rule" id="MF_00184"/>
    </source>
</evidence>
<evidence type="ECO:0000259" key="15">
    <source>
        <dbReference type="PROSITE" id="PS51880"/>
    </source>
</evidence>
<keyword evidence="10 13" id="KW-0648">Protein biosynthesis</keyword>
<dbReference type="GO" id="GO:0046872">
    <property type="term" value="F:metal ion binding"/>
    <property type="evidence" value="ECO:0007669"/>
    <property type="project" value="UniProtKB-KW"/>
</dbReference>
<dbReference type="CDD" id="cd01667">
    <property type="entry name" value="TGS_ThrRS"/>
    <property type="match status" value="1"/>
</dbReference>
<dbReference type="GO" id="GO:0006435">
    <property type="term" value="P:threonyl-tRNA aminoacylation"/>
    <property type="evidence" value="ECO:0007669"/>
    <property type="project" value="UniProtKB-UniRule"/>
</dbReference>
<dbReference type="EC" id="6.1.1.3" evidence="13"/>
<dbReference type="InterPro" id="IPR012676">
    <property type="entry name" value="TGS-like"/>
</dbReference>
<sequence length="671" mass="75537">MTELLKISLPDGSVREMEPGSTPHDVAAAIGPGLAKAAIAARVDGELRDINRPFDGDAQLALVTSKDEDDALELARHDFAHVLAEAVQSLFPGTQITFGPATDDGFYYDVKAPDSRDPFGMDDLPAIEEEMRRIIKADKPLRREVWSRQQLIEKWEADGEVFKAEWAKELPEDEELTVYHSGDDWLDMCRGPHLASTGKLDPQAFKLTRVAGAYWRGDQNNPQLTRIYGTGWLNKKQLDAHLHRLEEAAKRDHRKLGREMDLFHLQEEAHGSVFWHPNGYLIWRELEAYMRRKMDGAGYREIKTPQLMDVRQWEQSGHWGKYAENMFAVPDMVPEVDELGDGPANPAVAPDADWMAIKPMNCPAHVLVFKQGITSYRDLPIRLGEMGCCHRNEPHGALHGLMRVRQFTQDDAHIFCTESQVVEEVRAFCKLADEVYSDFGFTYDVKLALRPEKRFGSDADWDKAEQELRDAVAEAGMANEEYGWEELPGEGAFYAPKLEWHLTDAIGRTWQVGTIQGDRVLPDRLDASYVGEDGERHRPVMLHRAIFGSYERFIGILIEHFAGKLPLWLAPVQAVVAPIVSDVDGYANDVVGKLKAAGLRAEADLRNEKVGYKIREHSHAKVPHLLVVGKREAEEGTVAIRTLGEKDQRTMSLDEAVAMLKVEATPPDLRG</sequence>
<comment type="caution">
    <text evidence="16">The sequence shown here is derived from an EMBL/GenBank/DDBJ whole genome shotgun (WGS) entry which is preliminary data.</text>
</comment>
<evidence type="ECO:0000256" key="2">
    <source>
        <dbReference type="ARBA" id="ARBA00022490"/>
    </source>
</evidence>
<evidence type="ECO:0000256" key="8">
    <source>
        <dbReference type="ARBA" id="ARBA00022840"/>
    </source>
</evidence>
<keyword evidence="8 13" id="KW-0067">ATP-binding</keyword>
<dbReference type="InterPro" id="IPR002314">
    <property type="entry name" value="aa-tRNA-synt_IIb"/>
</dbReference>
<protein>
    <recommendedName>
        <fullName evidence="13">Threonine--tRNA ligase</fullName>
        <ecNumber evidence="13">6.1.1.3</ecNumber>
    </recommendedName>
    <alternativeName>
        <fullName evidence="13">Threonyl-tRNA synthetase</fullName>
        <shortName evidence="13">ThrRS</shortName>
    </alternativeName>
</protein>
<dbReference type="Gene3D" id="3.30.54.20">
    <property type="match status" value="1"/>
</dbReference>
<comment type="subcellular location">
    <subcellularLocation>
        <location evidence="13">Cytoplasm</location>
    </subcellularLocation>
</comment>
<organism evidence="16 17">
    <name type="scientific">Qipengyuania atrilutea</name>
    <dbReference type="NCBI Taxonomy" id="2744473"/>
    <lineage>
        <taxon>Bacteria</taxon>
        <taxon>Pseudomonadati</taxon>
        <taxon>Pseudomonadota</taxon>
        <taxon>Alphaproteobacteria</taxon>
        <taxon>Sphingomonadales</taxon>
        <taxon>Erythrobacteraceae</taxon>
        <taxon>Qipengyuania</taxon>
    </lineage>
</organism>
<dbReference type="Gene3D" id="3.30.980.10">
    <property type="entry name" value="Threonyl-trna Synthetase, Chain A, domain 2"/>
    <property type="match status" value="1"/>
</dbReference>
<dbReference type="EMBL" id="JABWGV010000002">
    <property type="protein sequence ID" value="NVD44590.1"/>
    <property type="molecule type" value="Genomic_DNA"/>
</dbReference>
<comment type="subunit">
    <text evidence="13">Homodimer.</text>
</comment>
<evidence type="ECO:0000256" key="9">
    <source>
        <dbReference type="ARBA" id="ARBA00022884"/>
    </source>
</evidence>
<dbReference type="HAMAP" id="MF_00184">
    <property type="entry name" value="Thr_tRNA_synth"/>
    <property type="match status" value="1"/>
</dbReference>
<feature type="domain" description="Aminoacyl-transfer RNA synthetases class-II family profile" evidence="14">
    <location>
        <begin position="252"/>
        <end position="566"/>
    </location>
</feature>
<evidence type="ECO:0000256" key="4">
    <source>
        <dbReference type="ARBA" id="ARBA00022598"/>
    </source>
</evidence>
<evidence type="ECO:0000259" key="14">
    <source>
        <dbReference type="PROSITE" id="PS50862"/>
    </source>
</evidence>
<dbReference type="InterPro" id="IPR045864">
    <property type="entry name" value="aa-tRNA-synth_II/BPL/LPL"/>
</dbReference>
<dbReference type="InterPro" id="IPR012947">
    <property type="entry name" value="tRNA_SAD"/>
</dbReference>
<feature type="binding site" evidence="13">
    <location>
        <position position="543"/>
    </location>
    <ligand>
        <name>Zn(2+)</name>
        <dbReference type="ChEBI" id="CHEBI:29105"/>
        <note>catalytic</note>
    </ligand>
</feature>
<dbReference type="SUPFAM" id="SSF81271">
    <property type="entry name" value="TGS-like"/>
    <property type="match status" value="1"/>
</dbReference>
<dbReference type="Gene3D" id="3.10.20.30">
    <property type="match status" value="1"/>
</dbReference>
<keyword evidence="11 13" id="KW-0030">Aminoacyl-tRNA synthetase</keyword>
<dbReference type="PRINTS" id="PR01047">
    <property type="entry name" value="TRNASYNTHTHR"/>
</dbReference>
<keyword evidence="6 13" id="KW-0547">Nucleotide-binding</keyword>
<dbReference type="GO" id="GO:0004829">
    <property type="term" value="F:threonine-tRNA ligase activity"/>
    <property type="evidence" value="ECO:0007669"/>
    <property type="project" value="UniProtKB-UniRule"/>
</dbReference>
<comment type="catalytic activity">
    <reaction evidence="12 13">
        <text>tRNA(Thr) + L-threonine + ATP = L-threonyl-tRNA(Thr) + AMP + diphosphate + H(+)</text>
        <dbReference type="Rhea" id="RHEA:24624"/>
        <dbReference type="Rhea" id="RHEA-COMP:9670"/>
        <dbReference type="Rhea" id="RHEA-COMP:9704"/>
        <dbReference type="ChEBI" id="CHEBI:15378"/>
        <dbReference type="ChEBI" id="CHEBI:30616"/>
        <dbReference type="ChEBI" id="CHEBI:33019"/>
        <dbReference type="ChEBI" id="CHEBI:57926"/>
        <dbReference type="ChEBI" id="CHEBI:78442"/>
        <dbReference type="ChEBI" id="CHEBI:78534"/>
        <dbReference type="ChEBI" id="CHEBI:456215"/>
        <dbReference type="EC" id="6.1.1.3"/>
    </reaction>
</comment>
<keyword evidence="4 13" id="KW-0436">Ligase</keyword>
<evidence type="ECO:0000313" key="16">
    <source>
        <dbReference type="EMBL" id="NVD44590.1"/>
    </source>
</evidence>
<dbReference type="FunFam" id="3.30.930.10:FF:000002">
    <property type="entry name" value="Threonine--tRNA ligase"/>
    <property type="match status" value="1"/>
</dbReference>
<dbReference type="SUPFAM" id="SSF55186">
    <property type="entry name" value="ThrRS/AlaRS common domain"/>
    <property type="match status" value="1"/>
</dbReference>
<dbReference type="GO" id="GO:0000049">
    <property type="term" value="F:tRNA binding"/>
    <property type="evidence" value="ECO:0007669"/>
    <property type="project" value="UniProtKB-KW"/>
</dbReference>
<proteinExistence type="inferred from homology"/>
<evidence type="ECO:0000256" key="1">
    <source>
        <dbReference type="ARBA" id="ARBA00008226"/>
    </source>
</evidence>
<dbReference type="FunFam" id="3.10.20.30:FF:000005">
    <property type="entry name" value="Threonine--tRNA ligase"/>
    <property type="match status" value="1"/>
</dbReference>
<evidence type="ECO:0000256" key="3">
    <source>
        <dbReference type="ARBA" id="ARBA00022555"/>
    </source>
</evidence>
<evidence type="ECO:0000256" key="7">
    <source>
        <dbReference type="ARBA" id="ARBA00022833"/>
    </source>
</evidence>
<dbReference type="InterPro" id="IPR033728">
    <property type="entry name" value="ThrRS_core"/>
</dbReference>
<dbReference type="Proteomes" id="UP000561438">
    <property type="component" value="Unassembled WGS sequence"/>
</dbReference>
<keyword evidence="17" id="KW-1185">Reference proteome</keyword>
<feature type="domain" description="TGS" evidence="15">
    <location>
        <begin position="1"/>
        <end position="64"/>
    </location>
</feature>
<dbReference type="AlphaFoldDB" id="A0A850H215"/>
<dbReference type="CDD" id="cd00771">
    <property type="entry name" value="ThrRS_core"/>
    <property type="match status" value="1"/>
</dbReference>
<keyword evidence="5 13" id="KW-0479">Metal-binding</keyword>
<dbReference type="InterPro" id="IPR018163">
    <property type="entry name" value="Thr/Ala-tRNA-synth_IIc_edit"/>
</dbReference>
<evidence type="ECO:0000256" key="6">
    <source>
        <dbReference type="ARBA" id="ARBA00022741"/>
    </source>
</evidence>
<accession>A0A850H215</accession>
<dbReference type="Pfam" id="PF00587">
    <property type="entry name" value="tRNA-synt_2b"/>
    <property type="match status" value="1"/>
</dbReference>
<dbReference type="InterPro" id="IPR004154">
    <property type="entry name" value="Anticodon-bd"/>
</dbReference>
<dbReference type="InterPro" id="IPR047246">
    <property type="entry name" value="ThrRS_anticodon"/>
</dbReference>
<dbReference type="InterPro" id="IPR012675">
    <property type="entry name" value="Beta-grasp_dom_sf"/>
</dbReference>
<dbReference type="PANTHER" id="PTHR11451:SF44">
    <property type="entry name" value="THREONINE--TRNA LIGASE, CHLOROPLASTIC_MITOCHONDRIAL 2"/>
    <property type="match status" value="1"/>
</dbReference>
<dbReference type="InterPro" id="IPR006195">
    <property type="entry name" value="aa-tRNA-synth_II"/>
</dbReference>
<dbReference type="PANTHER" id="PTHR11451">
    <property type="entry name" value="THREONINE-TRNA LIGASE"/>
    <property type="match status" value="1"/>
</dbReference>
<dbReference type="FunFam" id="3.40.50.800:FF:000001">
    <property type="entry name" value="Threonine--tRNA ligase"/>
    <property type="match status" value="1"/>
</dbReference>
<dbReference type="CDD" id="cd00860">
    <property type="entry name" value="ThrRS_anticodon"/>
    <property type="match status" value="1"/>
</dbReference>
<dbReference type="Gene3D" id="3.30.930.10">
    <property type="entry name" value="Bira Bifunctional Protein, Domain 2"/>
    <property type="match status" value="1"/>
</dbReference>
<dbReference type="GO" id="GO:0005524">
    <property type="term" value="F:ATP binding"/>
    <property type="evidence" value="ECO:0007669"/>
    <property type="project" value="UniProtKB-UniRule"/>
</dbReference>
<keyword evidence="9 13" id="KW-0694">RNA-binding</keyword>
<dbReference type="NCBIfam" id="TIGR00418">
    <property type="entry name" value="thrS"/>
    <property type="match status" value="1"/>
</dbReference>
<keyword evidence="3 13" id="KW-0820">tRNA-binding</keyword>
<evidence type="ECO:0000256" key="5">
    <source>
        <dbReference type="ARBA" id="ARBA00022723"/>
    </source>
</evidence>
<dbReference type="Gene3D" id="3.40.50.800">
    <property type="entry name" value="Anticodon-binding domain"/>
    <property type="match status" value="1"/>
</dbReference>
<evidence type="ECO:0000256" key="12">
    <source>
        <dbReference type="ARBA" id="ARBA00049515"/>
    </source>
</evidence>
<gene>
    <name evidence="13 16" type="primary">thrS</name>
    <name evidence="16" type="ORF">HUV48_06105</name>
</gene>
<evidence type="ECO:0000256" key="11">
    <source>
        <dbReference type="ARBA" id="ARBA00023146"/>
    </source>
</evidence>
<comment type="caution">
    <text evidence="13">Lacks conserved residue(s) required for the propagation of feature annotation.</text>
</comment>
<evidence type="ECO:0000313" key="17">
    <source>
        <dbReference type="Proteomes" id="UP000561438"/>
    </source>
</evidence>
<dbReference type="SUPFAM" id="SSF55681">
    <property type="entry name" value="Class II aaRS and biotin synthetases"/>
    <property type="match status" value="1"/>
</dbReference>
<keyword evidence="2 13" id="KW-0963">Cytoplasm</keyword>
<dbReference type="SUPFAM" id="SSF52954">
    <property type="entry name" value="Class II aaRS ABD-related"/>
    <property type="match status" value="1"/>
</dbReference>
<dbReference type="Pfam" id="PF07973">
    <property type="entry name" value="tRNA_SAD"/>
    <property type="match status" value="1"/>
</dbReference>
<dbReference type="Pfam" id="PF03129">
    <property type="entry name" value="HGTP_anticodon"/>
    <property type="match status" value="1"/>
</dbReference>
<dbReference type="PROSITE" id="PS51880">
    <property type="entry name" value="TGS"/>
    <property type="match status" value="1"/>
</dbReference>
<dbReference type="PROSITE" id="PS50862">
    <property type="entry name" value="AA_TRNA_LIGASE_II"/>
    <property type="match status" value="1"/>
</dbReference>
<dbReference type="InterPro" id="IPR002320">
    <property type="entry name" value="Thr-tRNA-ligase_IIa"/>
</dbReference>
<comment type="cofactor">
    <cofactor evidence="13">
        <name>Zn(2+)</name>
        <dbReference type="ChEBI" id="CHEBI:29105"/>
    </cofactor>
    <text evidence="13">Binds 1 zinc ion per subunit.</text>
</comment>
<dbReference type="GO" id="GO:0005737">
    <property type="term" value="C:cytoplasm"/>
    <property type="evidence" value="ECO:0007669"/>
    <property type="project" value="UniProtKB-SubCell"/>
</dbReference>
<dbReference type="SMART" id="SM00863">
    <property type="entry name" value="tRNA_SAD"/>
    <property type="match status" value="1"/>
</dbReference>
<dbReference type="Pfam" id="PF02824">
    <property type="entry name" value="TGS"/>
    <property type="match status" value="1"/>
</dbReference>
<evidence type="ECO:0000256" key="10">
    <source>
        <dbReference type="ARBA" id="ARBA00022917"/>
    </source>
</evidence>
<feature type="binding site" evidence="13">
    <location>
        <position position="362"/>
    </location>
    <ligand>
        <name>Zn(2+)</name>
        <dbReference type="ChEBI" id="CHEBI:29105"/>
        <note>catalytic</note>
    </ligand>
</feature>